<feature type="region of interest" description="Disordered" evidence="1">
    <location>
        <begin position="44"/>
        <end position="68"/>
    </location>
</feature>
<evidence type="ECO:0000256" key="1">
    <source>
        <dbReference type="SAM" id="MobiDB-lite"/>
    </source>
</evidence>
<accession>A0A5C6IPL7</accession>
<gene>
    <name evidence="2" type="ORF">FRZ03_35420</name>
</gene>
<keyword evidence="3" id="KW-1185">Reference proteome</keyword>
<dbReference type="RefSeq" id="WP_146469161.1">
    <property type="nucleotide sequence ID" value="NZ_VOGW01000193.1"/>
</dbReference>
<name>A0A5C6IPL7_9ACTN</name>
<comment type="caution">
    <text evidence="2">The sequence shown here is derived from an EMBL/GenBank/DDBJ whole genome shotgun (WGS) entry which is preliminary data.</text>
</comment>
<proteinExistence type="predicted"/>
<organism evidence="2 3">
    <name type="scientific">Streptomyces misionensis</name>
    <dbReference type="NCBI Taxonomy" id="67331"/>
    <lineage>
        <taxon>Bacteria</taxon>
        <taxon>Bacillati</taxon>
        <taxon>Actinomycetota</taxon>
        <taxon>Actinomycetes</taxon>
        <taxon>Kitasatosporales</taxon>
        <taxon>Streptomycetaceae</taxon>
        <taxon>Streptomyces</taxon>
    </lineage>
</organism>
<dbReference type="EMBL" id="VOGW01000193">
    <property type="protein sequence ID" value="TWV31249.1"/>
    <property type="molecule type" value="Genomic_DNA"/>
</dbReference>
<evidence type="ECO:0000313" key="2">
    <source>
        <dbReference type="EMBL" id="TWV31249.1"/>
    </source>
</evidence>
<reference evidence="2" key="1">
    <citation type="journal article" date="2019" name="Microbiol. Resour. Announc.">
        <title>Draft Genomic Sequences of Streptomyces misionensis and Streptomyces albidoflavus, bacteria applied for phytopathogen biocontrol.</title>
        <authorList>
            <person name="Pylro V."/>
            <person name="Dias A."/>
            <person name="Andreote F."/>
            <person name="Varani A."/>
            <person name="Andreote C."/>
            <person name="Bernardo E."/>
            <person name="Martins T."/>
        </authorList>
    </citation>
    <scope>NUCLEOTIDE SEQUENCE [LARGE SCALE GENOMIC DNA]</scope>
    <source>
        <strain evidence="2">66</strain>
    </source>
</reference>
<dbReference type="AlphaFoldDB" id="A0A5C6IPL7"/>
<sequence>MPRSRGTDRLRQLGLDVLYFAVITPVGLCARAVRDPLRRAWEPDRVSYLEPPAGTRPPARAPRRRKNG</sequence>
<protein>
    <submittedName>
        <fullName evidence="2">Uncharacterized protein</fullName>
    </submittedName>
</protein>
<dbReference type="Proteomes" id="UP000320481">
    <property type="component" value="Unassembled WGS sequence"/>
</dbReference>
<evidence type="ECO:0000313" key="3">
    <source>
        <dbReference type="Proteomes" id="UP000320481"/>
    </source>
</evidence>